<organism evidence="1 2">
    <name type="scientific">Paenibacillus oryzisoli</name>
    <dbReference type="NCBI Taxonomy" id="1850517"/>
    <lineage>
        <taxon>Bacteria</taxon>
        <taxon>Bacillati</taxon>
        <taxon>Bacillota</taxon>
        <taxon>Bacilli</taxon>
        <taxon>Bacillales</taxon>
        <taxon>Paenibacillaceae</taxon>
        <taxon>Paenibacillus</taxon>
    </lineage>
</organism>
<protein>
    <recommendedName>
        <fullName evidence="3">Lipoprotein</fullName>
    </recommendedName>
</protein>
<gene>
    <name evidence="1" type="ORF">A8708_11250</name>
</gene>
<accession>A0A197ZYX4</accession>
<dbReference type="AlphaFoldDB" id="A0A197ZYX4"/>
<dbReference type="PROSITE" id="PS51257">
    <property type="entry name" value="PROKAR_LIPOPROTEIN"/>
    <property type="match status" value="1"/>
</dbReference>
<dbReference type="Proteomes" id="UP000078454">
    <property type="component" value="Unassembled WGS sequence"/>
</dbReference>
<name>A0A197ZYX4_9BACL</name>
<comment type="caution">
    <text evidence="1">The sequence shown here is derived from an EMBL/GenBank/DDBJ whole genome shotgun (WGS) entry which is preliminary data.</text>
</comment>
<dbReference type="EMBL" id="LYPB01000091">
    <property type="protein sequence ID" value="OAS13948.1"/>
    <property type="molecule type" value="Genomic_DNA"/>
</dbReference>
<sequence length="203" mass="22688">MSSSARNRLLCVILTTFLLVGCTRQSIGQDGPSVTVNPAMPVSGQVSQELPTPEDVQNVTEQRLVMLFQGLIVMDRQPLLALTGEQSRSILPIVHKCEEEGSIDESERKAVILVLTNEQRAYLDEQSKLLKQRIAERVKAHRDALTAVERERFVNAFEKRRKLEQRVEAGVSEQGNNGVLTQEPRGMGTSVERQLIELLVSKL</sequence>
<keyword evidence="2" id="KW-1185">Reference proteome</keyword>
<evidence type="ECO:0000313" key="1">
    <source>
        <dbReference type="EMBL" id="OAS13948.1"/>
    </source>
</evidence>
<dbReference type="RefSeq" id="WP_068670123.1">
    <property type="nucleotide sequence ID" value="NZ_LYPB01000091.1"/>
</dbReference>
<evidence type="ECO:0000313" key="2">
    <source>
        <dbReference type="Proteomes" id="UP000078454"/>
    </source>
</evidence>
<dbReference type="STRING" id="1850517.A8708_11250"/>
<proteinExistence type="predicted"/>
<dbReference type="OrthoDB" id="2594738at2"/>
<evidence type="ECO:0008006" key="3">
    <source>
        <dbReference type="Google" id="ProtNLM"/>
    </source>
</evidence>
<reference evidence="1 2" key="1">
    <citation type="submission" date="2016-05" db="EMBL/GenBank/DDBJ databases">
        <title>Paenibacillus sp. 1ZS3-15 nov., isolated from the rhizosphere soil.</title>
        <authorList>
            <person name="Zhang X.X."/>
            <person name="Zhang J."/>
        </authorList>
    </citation>
    <scope>NUCLEOTIDE SEQUENCE [LARGE SCALE GENOMIC DNA]</scope>
    <source>
        <strain evidence="1 2">1ZS3-15</strain>
    </source>
</reference>